<feature type="transmembrane region" description="Helical" evidence="7">
    <location>
        <begin position="170"/>
        <end position="188"/>
    </location>
</feature>
<dbReference type="RefSeq" id="WP_146319028.1">
    <property type="nucleotide sequence ID" value="NZ_CP042305.1"/>
</dbReference>
<name>A0A5B8M2W6_9MICO</name>
<dbReference type="Gene3D" id="1.20.1250.20">
    <property type="entry name" value="MFS general substrate transporter like domains"/>
    <property type="match status" value="1"/>
</dbReference>
<dbReference type="SUPFAM" id="SSF103473">
    <property type="entry name" value="MFS general substrate transporter"/>
    <property type="match status" value="1"/>
</dbReference>
<dbReference type="PROSITE" id="PS50850">
    <property type="entry name" value="MFS"/>
    <property type="match status" value="1"/>
</dbReference>
<proteinExistence type="predicted"/>
<evidence type="ECO:0000256" key="1">
    <source>
        <dbReference type="ARBA" id="ARBA00004651"/>
    </source>
</evidence>
<feature type="transmembrane region" description="Helical" evidence="7">
    <location>
        <begin position="382"/>
        <end position="405"/>
    </location>
</feature>
<dbReference type="InterPro" id="IPR036259">
    <property type="entry name" value="MFS_trans_sf"/>
</dbReference>
<reference evidence="9 10" key="1">
    <citation type="submission" date="2019-07" db="EMBL/GenBank/DDBJ databases">
        <title>Full genome sequence of Humibacter sp. WJ7-1.</title>
        <authorList>
            <person name="Im W.-T."/>
        </authorList>
    </citation>
    <scope>NUCLEOTIDE SEQUENCE [LARGE SCALE GENOMIC DNA]</scope>
    <source>
        <strain evidence="9 10">WJ7-1</strain>
    </source>
</reference>
<comment type="subcellular location">
    <subcellularLocation>
        <location evidence="1">Cell membrane</location>
        <topology evidence="1">Multi-pass membrane protein</topology>
    </subcellularLocation>
</comment>
<keyword evidence="5 7" id="KW-1133">Transmembrane helix</keyword>
<keyword evidence="3" id="KW-1003">Cell membrane</keyword>
<evidence type="ECO:0000256" key="7">
    <source>
        <dbReference type="SAM" id="Phobius"/>
    </source>
</evidence>
<dbReference type="InterPro" id="IPR020846">
    <property type="entry name" value="MFS_dom"/>
</dbReference>
<evidence type="ECO:0000256" key="3">
    <source>
        <dbReference type="ARBA" id="ARBA00022475"/>
    </source>
</evidence>
<dbReference type="PANTHER" id="PTHR23517:SF3">
    <property type="entry name" value="INTEGRAL MEMBRANE TRANSPORT PROTEIN"/>
    <property type="match status" value="1"/>
</dbReference>
<dbReference type="PANTHER" id="PTHR23517">
    <property type="entry name" value="RESISTANCE PROTEIN MDTM, PUTATIVE-RELATED-RELATED"/>
    <property type="match status" value="1"/>
</dbReference>
<keyword evidence="6 7" id="KW-0472">Membrane</keyword>
<keyword evidence="10" id="KW-1185">Reference proteome</keyword>
<dbReference type="InterPro" id="IPR011701">
    <property type="entry name" value="MFS"/>
</dbReference>
<evidence type="ECO:0000313" key="10">
    <source>
        <dbReference type="Proteomes" id="UP000320216"/>
    </source>
</evidence>
<protein>
    <submittedName>
        <fullName evidence="9">MFS transporter</fullName>
    </submittedName>
</protein>
<evidence type="ECO:0000259" key="8">
    <source>
        <dbReference type="PROSITE" id="PS50850"/>
    </source>
</evidence>
<sequence length="421" mass="43894">MTSGDVNFSIRDVALAAFLPTALFSIGEGAVIPIIPVLAHNLGAGLALAGFIGGMIMVGEMIGDIPSGWIVSRFGERRSMIASALLCIVGLVVCLLAPGDLMLTIGVFLIGLATSVFALARHAFMTGYVPLRYRARALSTLGGVFRGGWFIGPFISAGVIALFGNPHYVFWVHIVMCVAATVVLIVVPDPTETIVAGRGEVVTAKAHGAQDAGRAEAKERTEGLFRTIWSNRAVLTRMGTCAALISALRSSRTVILPLAAVAIGMPAASTALIIGIAGAVDFALFYTSGQIMDRFGRLWSALPSMIGLSLTHIALAFVTDQTWFTVVAVVMALANGVGSGILMTLGADLAPRTDPAPFLGAWRFTNDAGQAGAPLFVSGVTALFSLAAASFSMGVLGLIGAGMLVRYVPRYVPKRRLVADA</sequence>
<dbReference type="AlphaFoldDB" id="A0A5B8M2W6"/>
<dbReference type="OrthoDB" id="3285241at2"/>
<keyword evidence="4 7" id="KW-0812">Transmembrane</keyword>
<dbReference type="GO" id="GO:0022857">
    <property type="term" value="F:transmembrane transporter activity"/>
    <property type="evidence" value="ECO:0007669"/>
    <property type="project" value="InterPro"/>
</dbReference>
<keyword evidence="2" id="KW-0813">Transport</keyword>
<feature type="transmembrane region" description="Helical" evidence="7">
    <location>
        <begin position="298"/>
        <end position="318"/>
    </location>
</feature>
<feature type="transmembrane region" description="Helical" evidence="7">
    <location>
        <begin position="323"/>
        <end position="345"/>
    </location>
</feature>
<dbReference type="InterPro" id="IPR050171">
    <property type="entry name" value="MFS_Transporters"/>
</dbReference>
<feature type="transmembrane region" description="Helical" evidence="7">
    <location>
        <begin position="105"/>
        <end position="124"/>
    </location>
</feature>
<organism evidence="9 10">
    <name type="scientific">Humibacter ginsenosidimutans</name>
    <dbReference type="NCBI Taxonomy" id="2599293"/>
    <lineage>
        <taxon>Bacteria</taxon>
        <taxon>Bacillati</taxon>
        <taxon>Actinomycetota</taxon>
        <taxon>Actinomycetes</taxon>
        <taxon>Micrococcales</taxon>
        <taxon>Microbacteriaceae</taxon>
        <taxon>Humibacter</taxon>
    </lineage>
</organism>
<feature type="transmembrane region" description="Helical" evidence="7">
    <location>
        <begin position="144"/>
        <end position="164"/>
    </location>
</feature>
<feature type="domain" description="Major facilitator superfamily (MFS) profile" evidence="8">
    <location>
        <begin position="13"/>
        <end position="412"/>
    </location>
</feature>
<evidence type="ECO:0000256" key="2">
    <source>
        <dbReference type="ARBA" id="ARBA00022448"/>
    </source>
</evidence>
<evidence type="ECO:0000313" key="9">
    <source>
        <dbReference type="EMBL" id="QDZ14284.1"/>
    </source>
</evidence>
<accession>A0A5B8M2W6</accession>
<evidence type="ECO:0000256" key="5">
    <source>
        <dbReference type="ARBA" id="ARBA00022989"/>
    </source>
</evidence>
<evidence type="ECO:0000256" key="4">
    <source>
        <dbReference type="ARBA" id="ARBA00022692"/>
    </source>
</evidence>
<dbReference type="Pfam" id="PF07690">
    <property type="entry name" value="MFS_1"/>
    <property type="match status" value="1"/>
</dbReference>
<feature type="transmembrane region" description="Helical" evidence="7">
    <location>
        <begin position="80"/>
        <end position="99"/>
    </location>
</feature>
<dbReference type="GO" id="GO:0005886">
    <property type="term" value="C:plasma membrane"/>
    <property type="evidence" value="ECO:0007669"/>
    <property type="project" value="UniProtKB-SubCell"/>
</dbReference>
<dbReference type="Proteomes" id="UP000320216">
    <property type="component" value="Chromosome"/>
</dbReference>
<gene>
    <name evidence="9" type="ORF">FPZ11_05440</name>
</gene>
<dbReference type="EMBL" id="CP042305">
    <property type="protein sequence ID" value="QDZ14284.1"/>
    <property type="molecule type" value="Genomic_DNA"/>
</dbReference>
<evidence type="ECO:0000256" key="6">
    <source>
        <dbReference type="ARBA" id="ARBA00023136"/>
    </source>
</evidence>
<feature type="transmembrane region" description="Helical" evidence="7">
    <location>
        <begin position="254"/>
        <end position="286"/>
    </location>
</feature>
<dbReference type="KEGG" id="huw:FPZ11_05440"/>